<dbReference type="GO" id="GO:0000981">
    <property type="term" value="F:DNA-binding transcription factor activity, RNA polymerase II-specific"/>
    <property type="evidence" value="ECO:0007669"/>
    <property type="project" value="UniProtKB-UniRule"/>
</dbReference>
<dbReference type="GO" id="GO:0005634">
    <property type="term" value="C:nucleus"/>
    <property type="evidence" value="ECO:0007669"/>
    <property type="project" value="UniProtKB-SubCell"/>
</dbReference>
<keyword evidence="11" id="KW-0175">Coiled coil</keyword>
<dbReference type="Gene3D" id="1.10.10.60">
    <property type="entry name" value="Homeodomain-like"/>
    <property type="match status" value="1"/>
</dbReference>
<feature type="coiled-coil region" evidence="11">
    <location>
        <begin position="68"/>
        <end position="109"/>
    </location>
</feature>
<evidence type="ECO:0000256" key="7">
    <source>
        <dbReference type="ARBA" id="ARBA00025748"/>
    </source>
</evidence>
<dbReference type="SUPFAM" id="SSF46689">
    <property type="entry name" value="Homeodomain-like"/>
    <property type="match status" value="1"/>
</dbReference>
<evidence type="ECO:0000256" key="9">
    <source>
        <dbReference type="RuleBase" id="RU000682"/>
    </source>
</evidence>
<dbReference type="CDD" id="cd00086">
    <property type="entry name" value="homeodomain"/>
    <property type="match status" value="1"/>
</dbReference>
<dbReference type="GO" id="GO:0045893">
    <property type="term" value="P:positive regulation of DNA-templated transcription"/>
    <property type="evidence" value="ECO:0007669"/>
    <property type="project" value="TreeGrafter"/>
</dbReference>
<dbReference type="InterPro" id="IPR009057">
    <property type="entry name" value="Homeodomain-like_sf"/>
</dbReference>
<dbReference type="GeneID" id="111276525"/>
<comment type="function">
    <text evidence="10">Transcription factor.</text>
</comment>
<evidence type="ECO:0000256" key="8">
    <source>
        <dbReference type="PROSITE-ProRule" id="PRU00108"/>
    </source>
</evidence>
<dbReference type="KEGG" id="dzi:111276525"/>
<dbReference type="Proteomes" id="UP000515121">
    <property type="component" value="Unplaced"/>
</dbReference>
<feature type="domain" description="Homeobox" evidence="12">
    <location>
        <begin position="9"/>
        <end position="69"/>
    </location>
</feature>
<evidence type="ECO:0000256" key="1">
    <source>
        <dbReference type="ARBA" id="ARBA00004123"/>
    </source>
</evidence>
<keyword evidence="3 8" id="KW-0238">DNA-binding</keyword>
<dbReference type="PROSITE" id="PS00027">
    <property type="entry name" value="HOMEOBOX_1"/>
    <property type="match status" value="1"/>
</dbReference>
<evidence type="ECO:0000256" key="2">
    <source>
        <dbReference type="ARBA" id="ARBA00023015"/>
    </source>
</evidence>
<dbReference type="Pfam" id="PF00046">
    <property type="entry name" value="Homeodomain"/>
    <property type="match status" value="1"/>
</dbReference>
<organism evidence="13 14">
    <name type="scientific">Durio zibethinus</name>
    <name type="common">Durian</name>
    <dbReference type="NCBI Taxonomy" id="66656"/>
    <lineage>
        <taxon>Eukaryota</taxon>
        <taxon>Viridiplantae</taxon>
        <taxon>Streptophyta</taxon>
        <taxon>Embryophyta</taxon>
        <taxon>Tracheophyta</taxon>
        <taxon>Spermatophyta</taxon>
        <taxon>Magnoliopsida</taxon>
        <taxon>eudicotyledons</taxon>
        <taxon>Gunneridae</taxon>
        <taxon>Pentapetalae</taxon>
        <taxon>rosids</taxon>
        <taxon>malvids</taxon>
        <taxon>Malvales</taxon>
        <taxon>Malvaceae</taxon>
        <taxon>Helicteroideae</taxon>
        <taxon>Durio</taxon>
    </lineage>
</organism>
<proteinExistence type="inferred from homology"/>
<dbReference type="InterPro" id="IPR017970">
    <property type="entry name" value="Homeobox_CS"/>
</dbReference>
<dbReference type="PANTHER" id="PTHR24326">
    <property type="entry name" value="HOMEOBOX-LEUCINE ZIPPER PROTEIN"/>
    <property type="match status" value="1"/>
</dbReference>
<comment type="similarity">
    <text evidence="7 10">Belongs to the HD-ZIP homeobox family. Class I subfamily.</text>
</comment>
<gene>
    <name evidence="14" type="primary">LOC111276525</name>
</gene>
<dbReference type="SMART" id="SM00389">
    <property type="entry name" value="HOX"/>
    <property type="match status" value="1"/>
</dbReference>
<dbReference type="InterPro" id="IPR045224">
    <property type="entry name" value="HDZip_class_I_plant"/>
</dbReference>
<evidence type="ECO:0000256" key="6">
    <source>
        <dbReference type="ARBA" id="ARBA00023242"/>
    </source>
</evidence>
<dbReference type="GO" id="GO:0043565">
    <property type="term" value="F:sequence-specific DNA binding"/>
    <property type="evidence" value="ECO:0007669"/>
    <property type="project" value="TreeGrafter"/>
</dbReference>
<evidence type="ECO:0000256" key="10">
    <source>
        <dbReference type="RuleBase" id="RU369038"/>
    </source>
</evidence>
<evidence type="ECO:0000256" key="4">
    <source>
        <dbReference type="ARBA" id="ARBA00023155"/>
    </source>
</evidence>
<keyword evidence="6 8" id="KW-0539">Nucleus</keyword>
<dbReference type="RefSeq" id="XP_022718004.1">
    <property type="nucleotide sequence ID" value="XM_022862269.1"/>
</dbReference>
<name>A0A6P5WPR8_DURZI</name>
<feature type="DNA-binding region" description="Homeobox" evidence="8">
    <location>
        <begin position="11"/>
        <end position="70"/>
    </location>
</feature>
<accession>A0A6P5WPR8</accession>
<keyword evidence="5 10" id="KW-0804">Transcription</keyword>
<evidence type="ECO:0000256" key="3">
    <source>
        <dbReference type="ARBA" id="ARBA00023125"/>
    </source>
</evidence>
<evidence type="ECO:0000259" key="12">
    <source>
        <dbReference type="PROSITE" id="PS50071"/>
    </source>
</evidence>
<comment type="subcellular location">
    <subcellularLocation>
        <location evidence="1 8 9">Nucleus</location>
    </subcellularLocation>
</comment>
<dbReference type="OrthoDB" id="6159439at2759"/>
<evidence type="ECO:0000256" key="11">
    <source>
        <dbReference type="SAM" id="Coils"/>
    </source>
</evidence>
<dbReference type="PANTHER" id="PTHR24326:SF522">
    <property type="entry name" value="HOMEOBOX-LEUCINE ZIPPER PROTEIN ATHB-52"/>
    <property type="match status" value="1"/>
</dbReference>
<protein>
    <recommendedName>
        <fullName evidence="10">Homeobox-leucine zipper protein</fullName>
    </recommendedName>
    <alternativeName>
        <fullName evidence="10">HD-ZIP protein</fullName>
    </alternativeName>
    <alternativeName>
        <fullName evidence="10">Homeodomain transcription factor</fullName>
    </alternativeName>
</protein>
<evidence type="ECO:0000313" key="14">
    <source>
        <dbReference type="RefSeq" id="XP_022718004.1"/>
    </source>
</evidence>
<dbReference type="PROSITE" id="PS50071">
    <property type="entry name" value="HOMEOBOX_2"/>
    <property type="match status" value="1"/>
</dbReference>
<dbReference type="InterPro" id="IPR001356">
    <property type="entry name" value="HD"/>
</dbReference>
<evidence type="ECO:0000313" key="13">
    <source>
        <dbReference type="Proteomes" id="UP000515121"/>
    </source>
</evidence>
<keyword evidence="2 10" id="KW-0805">Transcription regulation</keyword>
<keyword evidence="4 8" id="KW-0371">Homeobox</keyword>
<reference evidence="14" key="1">
    <citation type="submission" date="2025-08" db="UniProtKB">
        <authorList>
            <consortium name="RefSeq"/>
        </authorList>
    </citation>
    <scope>IDENTIFICATION</scope>
    <source>
        <tissue evidence="14">Fruit stalk</tissue>
    </source>
</reference>
<keyword evidence="13" id="KW-1185">Reference proteome</keyword>
<dbReference type="AlphaFoldDB" id="A0A6P5WPR8"/>
<sequence>MEFQSQKIYSPKHNKKRLNQEQVRLLEKSFNANKKLEPELKLHLANQLGVPARQVAIWYQNKRARWKTQSLELDYNTLQVKLENALSEKRRLEKDVKYLQGELRKAQEMMFAMNNQRDNHRQYQYQHQHHHLPNFVSCNSKGSSEGGSSGFHEDNVHDHEVLQIDELYTCLIGGHRSTWS</sequence>
<evidence type="ECO:0000256" key="5">
    <source>
        <dbReference type="ARBA" id="ARBA00023163"/>
    </source>
</evidence>